<organism evidence="1 2">
    <name type="scientific">Mordavella massiliensis</name>
    <dbReference type="NCBI Taxonomy" id="1871024"/>
    <lineage>
        <taxon>Bacteria</taxon>
        <taxon>Bacillati</taxon>
        <taxon>Bacillota</taxon>
        <taxon>Clostridia</taxon>
        <taxon>Eubacteriales</taxon>
        <taxon>Clostridiaceae</taxon>
        <taxon>Mordavella</taxon>
    </lineage>
</organism>
<dbReference type="Proteomes" id="UP000705508">
    <property type="component" value="Unassembled WGS sequence"/>
</dbReference>
<sequence>MSTNLDNIKNIKYSVIIGSPNLCAVRVGDFFGILEYVWEWPFEKYPDNYRIQAPKELIEDEYYSRFVKGLWVVPDKTEEEVAAAAIAAGKARFEFGEKPDV</sequence>
<evidence type="ECO:0000313" key="2">
    <source>
        <dbReference type="Proteomes" id="UP000705508"/>
    </source>
</evidence>
<dbReference type="EMBL" id="JACJKS010000044">
    <property type="protein sequence ID" value="MBM6949530.1"/>
    <property type="molecule type" value="Genomic_DNA"/>
</dbReference>
<reference evidence="1" key="2">
    <citation type="journal article" date="2021" name="Sci. Rep.">
        <title>The distribution of antibiotic resistance genes in chicken gut microbiota commensals.</title>
        <authorList>
            <person name="Juricova H."/>
            <person name="Matiasovicova J."/>
            <person name="Kubasova T."/>
            <person name="Cejkova D."/>
            <person name="Rychlik I."/>
        </authorList>
    </citation>
    <scope>NUCLEOTIDE SEQUENCE</scope>
    <source>
        <strain evidence="1">An582</strain>
    </source>
</reference>
<comment type="caution">
    <text evidence="1">The sequence shown here is derived from an EMBL/GenBank/DDBJ whole genome shotgun (WGS) entry which is preliminary data.</text>
</comment>
<proteinExistence type="predicted"/>
<accession>A0A938XCK2</accession>
<evidence type="ECO:0000313" key="1">
    <source>
        <dbReference type="EMBL" id="MBM6949530.1"/>
    </source>
</evidence>
<dbReference type="AlphaFoldDB" id="A0A938XCK2"/>
<protein>
    <submittedName>
        <fullName evidence="1">Uncharacterized protein</fullName>
    </submittedName>
</protein>
<gene>
    <name evidence="1" type="ORF">H6A20_12950</name>
</gene>
<name>A0A938XCK2_9CLOT</name>
<reference evidence="1" key="1">
    <citation type="submission" date="2020-08" db="EMBL/GenBank/DDBJ databases">
        <authorList>
            <person name="Cejkova D."/>
            <person name="Kubasova T."/>
            <person name="Jahodarova E."/>
            <person name="Rychlik I."/>
        </authorList>
    </citation>
    <scope>NUCLEOTIDE SEQUENCE</scope>
    <source>
        <strain evidence="1">An582</strain>
    </source>
</reference>
<dbReference type="RefSeq" id="WP_204907519.1">
    <property type="nucleotide sequence ID" value="NZ_JACJKS010000044.1"/>
</dbReference>